<proteinExistence type="inferred from homology"/>
<evidence type="ECO:0000313" key="10">
    <source>
        <dbReference type="Proteomes" id="UP001597260"/>
    </source>
</evidence>
<comment type="subcellular location">
    <subcellularLocation>
        <location evidence="1 8">Cell membrane</location>
        <topology evidence="1 8">Multi-pass membrane protein</topology>
    </subcellularLocation>
</comment>
<evidence type="ECO:0000256" key="8">
    <source>
        <dbReference type="RuleBase" id="RU363041"/>
    </source>
</evidence>
<comment type="caution">
    <text evidence="9">The sequence shown here is derived from an EMBL/GenBank/DDBJ whole genome shotgun (WGS) entry which is preliminary data.</text>
</comment>
<feature type="transmembrane region" description="Helical" evidence="8">
    <location>
        <begin position="73"/>
        <end position="92"/>
    </location>
</feature>
<dbReference type="PANTHER" id="PTHR30269">
    <property type="entry name" value="TRANSMEMBRANE PROTEIN YFCA"/>
    <property type="match status" value="1"/>
</dbReference>
<evidence type="ECO:0000256" key="7">
    <source>
        <dbReference type="ARBA" id="ARBA00023136"/>
    </source>
</evidence>
<dbReference type="InterPro" id="IPR002781">
    <property type="entry name" value="TM_pro_TauE-like"/>
</dbReference>
<feature type="transmembrane region" description="Helical" evidence="8">
    <location>
        <begin position="181"/>
        <end position="198"/>
    </location>
</feature>
<evidence type="ECO:0000256" key="3">
    <source>
        <dbReference type="ARBA" id="ARBA00022448"/>
    </source>
</evidence>
<sequence>MNLTEAGLLLAAGLAAGTVNAVAGGGSLITFPALIAIGVPPVPANVSNSVAVCPGYLASVVGSRADLPGRRNVVRLLPAAVLGAVAGCVLLLATPARAFELVVPFLVLGATTVLAFQTRLRRLVGHPRDLSPRRRTLALQTMVALGAVYGGYFGAALGVMLVAGLALVLDESLARVSALKNLLSAVVGLTTVSVFAVFGPVNWAAVAVVAPATIVGGYLGARLVRRLPPTVLKAVIVVFGTAIGLVLLHRALTA</sequence>
<keyword evidence="10" id="KW-1185">Reference proteome</keyword>
<dbReference type="Proteomes" id="UP001597260">
    <property type="component" value="Unassembled WGS sequence"/>
</dbReference>
<organism evidence="9 10">
    <name type="scientific">Micromonospora sonneratiae</name>
    <dbReference type="NCBI Taxonomy" id="1184706"/>
    <lineage>
        <taxon>Bacteria</taxon>
        <taxon>Bacillati</taxon>
        <taxon>Actinomycetota</taxon>
        <taxon>Actinomycetes</taxon>
        <taxon>Micromonosporales</taxon>
        <taxon>Micromonosporaceae</taxon>
        <taxon>Micromonospora</taxon>
    </lineage>
</organism>
<keyword evidence="5 8" id="KW-0812">Transmembrane</keyword>
<keyword evidence="6 8" id="KW-1133">Transmembrane helix</keyword>
<feature type="transmembrane region" description="Helical" evidence="8">
    <location>
        <begin position="231"/>
        <end position="252"/>
    </location>
</feature>
<keyword evidence="4 8" id="KW-1003">Cell membrane</keyword>
<reference evidence="10" key="1">
    <citation type="journal article" date="2019" name="Int. J. Syst. Evol. Microbiol.">
        <title>The Global Catalogue of Microorganisms (GCM) 10K type strain sequencing project: providing services to taxonomists for standard genome sequencing and annotation.</title>
        <authorList>
            <consortium name="The Broad Institute Genomics Platform"/>
            <consortium name="The Broad Institute Genome Sequencing Center for Infectious Disease"/>
            <person name="Wu L."/>
            <person name="Ma J."/>
        </authorList>
    </citation>
    <scope>NUCLEOTIDE SEQUENCE [LARGE SCALE GENOMIC DNA]</scope>
    <source>
        <strain evidence="10">JCM 31037</strain>
    </source>
</reference>
<feature type="transmembrane region" description="Helical" evidence="8">
    <location>
        <begin position="204"/>
        <end position="224"/>
    </location>
</feature>
<evidence type="ECO:0000256" key="5">
    <source>
        <dbReference type="ARBA" id="ARBA00022692"/>
    </source>
</evidence>
<name>A0ABW3YDR5_9ACTN</name>
<protein>
    <recommendedName>
        <fullName evidence="8">Probable membrane transporter protein</fullName>
    </recommendedName>
</protein>
<evidence type="ECO:0000256" key="1">
    <source>
        <dbReference type="ARBA" id="ARBA00004651"/>
    </source>
</evidence>
<feature type="transmembrane region" description="Helical" evidence="8">
    <location>
        <begin position="99"/>
        <end position="117"/>
    </location>
</feature>
<dbReference type="RefSeq" id="WP_377571755.1">
    <property type="nucleotide sequence ID" value="NZ_JBHTMP010000022.1"/>
</dbReference>
<evidence type="ECO:0000313" key="9">
    <source>
        <dbReference type="EMBL" id="MFD1322597.1"/>
    </source>
</evidence>
<evidence type="ECO:0000256" key="2">
    <source>
        <dbReference type="ARBA" id="ARBA00009142"/>
    </source>
</evidence>
<comment type="similarity">
    <text evidence="2 8">Belongs to the 4-toluene sulfonate uptake permease (TSUP) (TC 2.A.102) family.</text>
</comment>
<feature type="transmembrane region" description="Helical" evidence="8">
    <location>
        <begin position="137"/>
        <end position="169"/>
    </location>
</feature>
<dbReference type="EMBL" id="JBHTMP010000022">
    <property type="protein sequence ID" value="MFD1322597.1"/>
    <property type="molecule type" value="Genomic_DNA"/>
</dbReference>
<dbReference type="PANTHER" id="PTHR30269:SF0">
    <property type="entry name" value="MEMBRANE TRANSPORTER PROTEIN YFCA-RELATED"/>
    <property type="match status" value="1"/>
</dbReference>
<keyword evidence="3" id="KW-0813">Transport</keyword>
<dbReference type="InterPro" id="IPR052017">
    <property type="entry name" value="TSUP"/>
</dbReference>
<evidence type="ECO:0000256" key="6">
    <source>
        <dbReference type="ARBA" id="ARBA00022989"/>
    </source>
</evidence>
<gene>
    <name evidence="9" type="ORF">ACFQ4H_15985</name>
</gene>
<dbReference type="Pfam" id="PF01925">
    <property type="entry name" value="TauE"/>
    <property type="match status" value="1"/>
</dbReference>
<accession>A0ABW3YDR5</accession>
<evidence type="ECO:0000256" key="4">
    <source>
        <dbReference type="ARBA" id="ARBA00022475"/>
    </source>
</evidence>
<keyword evidence="7 8" id="KW-0472">Membrane</keyword>